<evidence type="ECO:0000256" key="6">
    <source>
        <dbReference type="ARBA" id="ARBA00022737"/>
    </source>
</evidence>
<accession>A0A0X3P454</accession>
<evidence type="ECO:0000259" key="13">
    <source>
        <dbReference type="PROSITE" id="PS50157"/>
    </source>
</evidence>
<sequence>CHTCECRVINTCEKHLIIWVKNVVVDDCDATHSGDINLCSCSRDGIAHAKKTAPEEYVFVGRSSIPSAGLGVWSEKEIPLGTIFGPYGGEIVYLDALSPEELERRSRRGYAWLVRENLIGSKSHLVDATNPVTSNWLRFVNCARNEDEQTLATIQYRGKIYYRACQTIQPNVELLTFYGERFAKELGVATTDQTAIIPADDARKVHLSHRSAANCANFPVHHNASPFSLWKRCPICRERFSLRRTLNQHISTVHYDLRAYTCELCDKDFAEEKSLQRHIDTVHKQIREFKCEFCGKAFGQRGNLKLHIDSIHKELREYTCDICNRAFSIKANLQTHIDALHKSSIIFPY</sequence>
<dbReference type="SMART" id="SM00355">
    <property type="entry name" value="ZnF_C2H2"/>
    <property type="match status" value="4"/>
</dbReference>
<keyword evidence="7 12" id="KW-0863">Zinc-finger</keyword>
<dbReference type="InterPro" id="IPR046341">
    <property type="entry name" value="SET_dom_sf"/>
</dbReference>
<dbReference type="Gene3D" id="3.30.160.60">
    <property type="entry name" value="Classic Zinc Finger"/>
    <property type="match status" value="3"/>
</dbReference>
<dbReference type="GO" id="GO:0032259">
    <property type="term" value="P:methylation"/>
    <property type="evidence" value="ECO:0007669"/>
    <property type="project" value="UniProtKB-KW"/>
</dbReference>
<dbReference type="GO" id="GO:0042054">
    <property type="term" value="F:histone methyltransferase activity"/>
    <property type="evidence" value="ECO:0007669"/>
    <property type="project" value="InterPro"/>
</dbReference>
<organism evidence="15">
    <name type="scientific">Schistocephalus solidus</name>
    <name type="common">Tapeworm</name>
    <dbReference type="NCBI Taxonomy" id="70667"/>
    <lineage>
        <taxon>Eukaryota</taxon>
        <taxon>Metazoa</taxon>
        <taxon>Spiralia</taxon>
        <taxon>Lophotrochozoa</taxon>
        <taxon>Platyhelminthes</taxon>
        <taxon>Cestoda</taxon>
        <taxon>Eucestoda</taxon>
        <taxon>Diphyllobothriidea</taxon>
        <taxon>Diphyllobothriidae</taxon>
        <taxon>Schistocephalus</taxon>
    </lineage>
</organism>
<feature type="non-terminal residue" evidence="15">
    <location>
        <position position="1"/>
    </location>
</feature>
<dbReference type="GO" id="GO:0005634">
    <property type="term" value="C:nucleus"/>
    <property type="evidence" value="ECO:0007669"/>
    <property type="project" value="UniProtKB-SubCell"/>
</dbReference>
<evidence type="ECO:0000256" key="11">
    <source>
        <dbReference type="ARBA" id="ARBA00023242"/>
    </source>
</evidence>
<evidence type="ECO:0000256" key="1">
    <source>
        <dbReference type="ARBA" id="ARBA00004123"/>
    </source>
</evidence>
<evidence type="ECO:0000256" key="2">
    <source>
        <dbReference type="ARBA" id="ARBA00022603"/>
    </source>
</evidence>
<evidence type="ECO:0000256" key="12">
    <source>
        <dbReference type="PROSITE-ProRule" id="PRU00042"/>
    </source>
</evidence>
<dbReference type="GO" id="GO:0010468">
    <property type="term" value="P:regulation of gene expression"/>
    <property type="evidence" value="ECO:0007669"/>
    <property type="project" value="TreeGrafter"/>
</dbReference>
<evidence type="ECO:0000256" key="8">
    <source>
        <dbReference type="ARBA" id="ARBA00022833"/>
    </source>
</evidence>
<dbReference type="SMART" id="SM00317">
    <property type="entry name" value="SET"/>
    <property type="match status" value="1"/>
</dbReference>
<feature type="domain" description="SET" evidence="14">
    <location>
        <begin position="56"/>
        <end position="179"/>
    </location>
</feature>
<dbReference type="InterPro" id="IPR044417">
    <property type="entry name" value="PRDM7_9_PR-SET"/>
</dbReference>
<dbReference type="CDD" id="cd19193">
    <property type="entry name" value="PR-SET_PRDM7_9"/>
    <property type="match status" value="1"/>
</dbReference>
<dbReference type="PROSITE" id="PS50157">
    <property type="entry name" value="ZINC_FINGER_C2H2_2"/>
    <property type="match status" value="4"/>
</dbReference>
<keyword evidence="2" id="KW-0489">Methyltransferase</keyword>
<evidence type="ECO:0000256" key="4">
    <source>
        <dbReference type="ARBA" id="ARBA00022691"/>
    </source>
</evidence>
<evidence type="ECO:0000259" key="14">
    <source>
        <dbReference type="PROSITE" id="PS50280"/>
    </source>
</evidence>
<dbReference type="SUPFAM" id="SSF57667">
    <property type="entry name" value="beta-beta-alpha zinc fingers"/>
    <property type="match status" value="2"/>
</dbReference>
<dbReference type="Pfam" id="PF21549">
    <property type="entry name" value="PRDM2_PR"/>
    <property type="match status" value="1"/>
</dbReference>
<comment type="subcellular location">
    <subcellularLocation>
        <location evidence="1">Nucleus</location>
    </subcellularLocation>
</comment>
<proteinExistence type="predicted"/>
<keyword evidence="6" id="KW-0677">Repeat</keyword>
<keyword evidence="5" id="KW-0479">Metal-binding</keyword>
<feature type="domain" description="C2H2-type" evidence="13">
    <location>
        <begin position="231"/>
        <end position="259"/>
    </location>
</feature>
<dbReference type="SUPFAM" id="SSF82199">
    <property type="entry name" value="SET domain"/>
    <property type="match status" value="1"/>
</dbReference>
<keyword evidence="10" id="KW-0804">Transcription</keyword>
<dbReference type="PROSITE" id="PS00028">
    <property type="entry name" value="ZINC_FINGER_C2H2_1"/>
    <property type="match status" value="4"/>
</dbReference>
<protein>
    <recommendedName>
        <fullName evidence="16">Histone-lysine N-methyltransferase PRDM9</fullName>
    </recommendedName>
</protein>
<evidence type="ECO:0000313" key="15">
    <source>
        <dbReference type="EMBL" id="JAP46764.1"/>
    </source>
</evidence>
<dbReference type="InterPro" id="IPR050331">
    <property type="entry name" value="Zinc_finger"/>
</dbReference>
<feature type="domain" description="C2H2-type" evidence="13">
    <location>
        <begin position="318"/>
        <end position="341"/>
    </location>
</feature>
<evidence type="ECO:0000256" key="10">
    <source>
        <dbReference type="ARBA" id="ARBA00023163"/>
    </source>
</evidence>
<evidence type="ECO:0000256" key="9">
    <source>
        <dbReference type="ARBA" id="ARBA00023015"/>
    </source>
</evidence>
<dbReference type="PANTHER" id="PTHR16515">
    <property type="entry name" value="PR DOMAIN ZINC FINGER PROTEIN"/>
    <property type="match status" value="1"/>
</dbReference>
<dbReference type="Pfam" id="PF00096">
    <property type="entry name" value="zf-C2H2"/>
    <property type="match status" value="3"/>
</dbReference>
<feature type="domain" description="C2H2-type" evidence="13">
    <location>
        <begin position="260"/>
        <end position="288"/>
    </location>
</feature>
<name>A0A0X3P454_SCHSO</name>
<keyword evidence="9" id="KW-0805">Transcription regulation</keyword>
<keyword evidence="3" id="KW-0808">Transferase</keyword>
<reference evidence="15" key="1">
    <citation type="submission" date="2016-01" db="EMBL/GenBank/DDBJ databases">
        <title>Reference transcriptome for the parasite Schistocephalus solidus: insights into the molecular evolution of parasitism.</title>
        <authorList>
            <person name="Hebert F.O."/>
            <person name="Grambauer S."/>
            <person name="Barber I."/>
            <person name="Landry C.R."/>
            <person name="Aubin-Horth N."/>
        </authorList>
    </citation>
    <scope>NUCLEOTIDE SEQUENCE</scope>
</reference>
<dbReference type="AlphaFoldDB" id="A0A0X3P454"/>
<gene>
    <name evidence="15" type="ORF">TR114622</name>
</gene>
<dbReference type="GO" id="GO:0008270">
    <property type="term" value="F:zinc ion binding"/>
    <property type="evidence" value="ECO:0007669"/>
    <property type="project" value="UniProtKB-KW"/>
</dbReference>
<keyword evidence="8" id="KW-0862">Zinc</keyword>
<dbReference type="Gene3D" id="2.170.270.10">
    <property type="entry name" value="SET domain"/>
    <property type="match status" value="1"/>
</dbReference>
<keyword evidence="11" id="KW-0539">Nucleus</keyword>
<evidence type="ECO:0008006" key="16">
    <source>
        <dbReference type="Google" id="ProtNLM"/>
    </source>
</evidence>
<feature type="domain" description="C2H2-type" evidence="13">
    <location>
        <begin position="289"/>
        <end position="317"/>
    </location>
</feature>
<dbReference type="Pfam" id="PF13894">
    <property type="entry name" value="zf-C2H2_4"/>
    <property type="match status" value="1"/>
</dbReference>
<evidence type="ECO:0000256" key="7">
    <source>
        <dbReference type="ARBA" id="ARBA00022771"/>
    </source>
</evidence>
<keyword evidence="4" id="KW-0949">S-adenosyl-L-methionine</keyword>
<evidence type="ECO:0000256" key="5">
    <source>
        <dbReference type="ARBA" id="ARBA00022723"/>
    </source>
</evidence>
<dbReference type="PROSITE" id="PS50280">
    <property type="entry name" value="SET"/>
    <property type="match status" value="1"/>
</dbReference>
<dbReference type="InterPro" id="IPR001214">
    <property type="entry name" value="SET_dom"/>
</dbReference>
<dbReference type="InterPro" id="IPR013087">
    <property type="entry name" value="Znf_C2H2_type"/>
</dbReference>
<dbReference type="PANTHER" id="PTHR16515:SF49">
    <property type="entry name" value="GASTRULA ZINC FINGER PROTEIN XLCGF49.1-LIKE-RELATED"/>
    <property type="match status" value="1"/>
</dbReference>
<dbReference type="InterPro" id="IPR036236">
    <property type="entry name" value="Znf_C2H2_sf"/>
</dbReference>
<evidence type="ECO:0000256" key="3">
    <source>
        <dbReference type="ARBA" id="ARBA00022679"/>
    </source>
</evidence>
<dbReference type="EMBL" id="GEEE01016461">
    <property type="protein sequence ID" value="JAP46764.1"/>
    <property type="molecule type" value="Transcribed_RNA"/>
</dbReference>